<dbReference type="Proteomes" id="UP000663879">
    <property type="component" value="Unassembled WGS sequence"/>
</dbReference>
<reference evidence="1" key="1">
    <citation type="submission" date="2021-02" db="EMBL/GenBank/DDBJ databases">
        <authorList>
            <person name="Nowell W R."/>
        </authorList>
    </citation>
    <scope>NUCLEOTIDE SEQUENCE</scope>
    <source>
        <strain evidence="1">Ploen Becks lab</strain>
    </source>
</reference>
<sequence length="115" mass="13223">MRYKCIGSPHCMKTFEYGHALRAHISACDKAQKILKSKAEIDRLEQNISLDYPGIYGLHRNPHYPTAHHVDETLKFEFVDKNKFTSNSSSEKVPKAIKDPYLMTSNNIKKILSNE</sequence>
<proteinExistence type="predicted"/>
<accession>A0A814BZM7</accession>
<name>A0A814BZM7_9BILA</name>
<gene>
    <name evidence="1" type="ORF">OXX778_LOCUS13037</name>
</gene>
<organism evidence="1 2">
    <name type="scientific">Brachionus calyciflorus</name>
    <dbReference type="NCBI Taxonomy" id="104777"/>
    <lineage>
        <taxon>Eukaryota</taxon>
        <taxon>Metazoa</taxon>
        <taxon>Spiralia</taxon>
        <taxon>Gnathifera</taxon>
        <taxon>Rotifera</taxon>
        <taxon>Eurotatoria</taxon>
        <taxon>Monogononta</taxon>
        <taxon>Pseudotrocha</taxon>
        <taxon>Ploima</taxon>
        <taxon>Brachionidae</taxon>
        <taxon>Brachionus</taxon>
    </lineage>
</organism>
<protein>
    <submittedName>
        <fullName evidence="1">Uncharacterized protein</fullName>
    </submittedName>
</protein>
<evidence type="ECO:0000313" key="1">
    <source>
        <dbReference type="EMBL" id="CAF0933500.1"/>
    </source>
</evidence>
<evidence type="ECO:0000313" key="2">
    <source>
        <dbReference type="Proteomes" id="UP000663879"/>
    </source>
</evidence>
<comment type="caution">
    <text evidence="1">The sequence shown here is derived from an EMBL/GenBank/DDBJ whole genome shotgun (WGS) entry which is preliminary data.</text>
</comment>
<dbReference type="AlphaFoldDB" id="A0A814BZM7"/>
<keyword evidence="2" id="KW-1185">Reference proteome</keyword>
<dbReference type="OrthoDB" id="9971829at2759"/>
<dbReference type="EMBL" id="CAJNOC010002445">
    <property type="protein sequence ID" value="CAF0933500.1"/>
    <property type="molecule type" value="Genomic_DNA"/>
</dbReference>